<reference evidence="6 7" key="1">
    <citation type="submission" date="2020-11" db="EMBL/GenBank/DDBJ databases">
        <title>Treponema Peruensis nv. sp., first commensal Treponema isolated from human feces.</title>
        <authorList>
            <person name="Belkhou C."/>
            <person name="Raes J."/>
        </authorList>
    </citation>
    <scope>NUCLEOTIDE SEQUENCE [LARGE SCALE GENOMIC DNA]</scope>
    <source>
        <strain evidence="6 7">RCC2812</strain>
    </source>
</reference>
<dbReference type="KEGG" id="tper:IWA51_08655"/>
<name>A0A7T3V4D6_9SPIR</name>
<organism evidence="6 7">
    <name type="scientific">Treponema peruense</name>
    <dbReference type="NCBI Taxonomy" id="2787628"/>
    <lineage>
        <taxon>Bacteria</taxon>
        <taxon>Pseudomonadati</taxon>
        <taxon>Spirochaetota</taxon>
        <taxon>Spirochaetia</taxon>
        <taxon>Spirochaetales</taxon>
        <taxon>Treponemataceae</taxon>
        <taxon>Treponema</taxon>
    </lineage>
</organism>
<keyword evidence="7" id="KW-1185">Reference proteome</keyword>
<evidence type="ECO:0000313" key="7">
    <source>
        <dbReference type="Proteomes" id="UP000595224"/>
    </source>
</evidence>
<dbReference type="Proteomes" id="UP000595224">
    <property type="component" value="Chromosome"/>
</dbReference>
<evidence type="ECO:0000259" key="5">
    <source>
        <dbReference type="PROSITE" id="PS50893"/>
    </source>
</evidence>
<evidence type="ECO:0000256" key="2">
    <source>
        <dbReference type="ARBA" id="ARBA00022737"/>
    </source>
</evidence>
<dbReference type="InterPro" id="IPR003439">
    <property type="entry name" value="ABC_transporter-like_ATP-bd"/>
</dbReference>
<keyword evidence="3" id="KW-0547">Nucleotide-binding</keyword>
<dbReference type="Gene3D" id="3.40.50.300">
    <property type="entry name" value="P-loop containing nucleotide triphosphate hydrolases"/>
    <property type="match status" value="2"/>
</dbReference>
<dbReference type="GO" id="GO:0016887">
    <property type="term" value="F:ATP hydrolysis activity"/>
    <property type="evidence" value="ECO:0007669"/>
    <property type="project" value="InterPro"/>
</dbReference>
<dbReference type="Pfam" id="PF00005">
    <property type="entry name" value="ABC_tran"/>
    <property type="match status" value="2"/>
</dbReference>
<proteinExistence type="predicted"/>
<dbReference type="PROSITE" id="PS00211">
    <property type="entry name" value="ABC_TRANSPORTER_1"/>
    <property type="match status" value="1"/>
</dbReference>
<protein>
    <submittedName>
        <fullName evidence="6">ATP-binding cassette domain-containing protein</fullName>
    </submittedName>
</protein>
<gene>
    <name evidence="6" type="ORF">IWA51_08655</name>
</gene>
<evidence type="ECO:0000256" key="3">
    <source>
        <dbReference type="ARBA" id="ARBA00022741"/>
    </source>
</evidence>
<keyword evidence="4 6" id="KW-0067">ATP-binding</keyword>
<feature type="domain" description="ABC transporter" evidence="5">
    <location>
        <begin position="3"/>
        <end position="233"/>
    </location>
</feature>
<dbReference type="InterPro" id="IPR027417">
    <property type="entry name" value="P-loop_NTPase"/>
</dbReference>
<dbReference type="EMBL" id="CP064936">
    <property type="protein sequence ID" value="QQA00341.1"/>
    <property type="molecule type" value="Genomic_DNA"/>
</dbReference>
<evidence type="ECO:0000313" key="6">
    <source>
        <dbReference type="EMBL" id="QQA00341.1"/>
    </source>
</evidence>
<dbReference type="InterPro" id="IPR003593">
    <property type="entry name" value="AAA+_ATPase"/>
</dbReference>
<dbReference type="InterPro" id="IPR017871">
    <property type="entry name" value="ABC_transporter-like_CS"/>
</dbReference>
<dbReference type="RefSeq" id="WP_198442126.1">
    <property type="nucleotide sequence ID" value="NZ_CBCSHE010000001.1"/>
</dbReference>
<dbReference type="SMART" id="SM00382">
    <property type="entry name" value="AAA"/>
    <property type="match status" value="1"/>
</dbReference>
<dbReference type="PANTHER" id="PTHR43790:SF9">
    <property type="entry name" value="GALACTOFURANOSE TRANSPORTER ATP-BINDING PROTEIN YTFR"/>
    <property type="match status" value="1"/>
</dbReference>
<dbReference type="PANTHER" id="PTHR43790">
    <property type="entry name" value="CARBOHYDRATE TRANSPORT ATP-BINDING PROTEIN MG119-RELATED"/>
    <property type="match status" value="1"/>
</dbReference>
<evidence type="ECO:0000256" key="1">
    <source>
        <dbReference type="ARBA" id="ARBA00022448"/>
    </source>
</evidence>
<dbReference type="GO" id="GO:0005524">
    <property type="term" value="F:ATP binding"/>
    <property type="evidence" value="ECO:0007669"/>
    <property type="project" value="UniProtKB-KW"/>
</dbReference>
<keyword evidence="2" id="KW-0677">Repeat</keyword>
<dbReference type="PROSITE" id="PS50893">
    <property type="entry name" value="ABC_TRANSPORTER_2"/>
    <property type="match status" value="1"/>
</dbReference>
<keyword evidence="1" id="KW-0813">Transport</keyword>
<sequence length="472" mass="51018">MELCIQDLSKKYTLKTALDGITITFGGSKIHAILGENGAGKSTLVSILSGSLSPSGGKIFIDGIQTHFVSAADAMSKGIYIVRQRPVLAENLTVLQNILLGTGIFTGKKKTEKIKKQLAEIDPGIVPDEKIKNLGGNRRFYTSLAAALIYEPKCLILDEPSAFLDKEEREKLYKLLKTLAQKGMCIIVITHSRAEAAANADTVTVLNEGKLSHFYARASDSLADRNFFTEKSAQIVQQTNSGTQHKICLEISGFSCRPKNRPPVTDAGLQAYYGEICAVTSPGDSSLKTFEDALCGMEKDGLSGTVSFFSAQQKKTAIKAADLTPCFLRKNGTAVIPSDKTYRASNPSLTVAEMLSVYTKKDAEEKALDLIKDAAIEITPQQSVSDLSGGMLQRLILARELSTNPSLVIMCNPMQGLDAASQKRLCERILSLVSDKKAVILIGAEDFPLTLCSRVYTLESGILKLSFSKQAG</sequence>
<dbReference type="InterPro" id="IPR050107">
    <property type="entry name" value="ABC_carbohydrate_import_ATPase"/>
</dbReference>
<dbReference type="SUPFAM" id="SSF52540">
    <property type="entry name" value="P-loop containing nucleoside triphosphate hydrolases"/>
    <property type="match status" value="2"/>
</dbReference>
<evidence type="ECO:0000256" key="4">
    <source>
        <dbReference type="ARBA" id="ARBA00022840"/>
    </source>
</evidence>
<dbReference type="AlphaFoldDB" id="A0A7T3V4D6"/>
<accession>A0A7T3V4D6</accession>